<dbReference type="AlphaFoldDB" id="A7TMW2"/>
<name>A7TMW2_VANPO</name>
<dbReference type="GeneID" id="5544567"/>
<reference evidence="3 4" key="1">
    <citation type="journal article" date="2007" name="Proc. Natl. Acad. Sci. U.S.A.">
        <title>Independent sorting-out of thousands of duplicated gene pairs in two yeast species descended from a whole-genome duplication.</title>
        <authorList>
            <person name="Scannell D.R."/>
            <person name="Frank A.C."/>
            <person name="Conant G.C."/>
            <person name="Byrne K.P."/>
            <person name="Woolfit M."/>
            <person name="Wolfe K.H."/>
        </authorList>
    </citation>
    <scope>NUCLEOTIDE SEQUENCE [LARGE SCALE GENOMIC DNA]</scope>
    <source>
        <strain evidence="4">ATCC 22028 / DSM 70294 / BCRC 21397 / CBS 2163 / NBRC 10782 / NRRL Y-8283 / UCD 57-17</strain>
    </source>
</reference>
<organism evidence="4">
    <name type="scientific">Vanderwaltozyma polyspora (strain ATCC 22028 / DSM 70294 / BCRC 21397 / CBS 2163 / NBRC 10782 / NRRL Y-8283 / UCD 57-17)</name>
    <name type="common">Kluyveromyces polysporus</name>
    <dbReference type="NCBI Taxonomy" id="436907"/>
    <lineage>
        <taxon>Eukaryota</taxon>
        <taxon>Fungi</taxon>
        <taxon>Dikarya</taxon>
        <taxon>Ascomycota</taxon>
        <taxon>Saccharomycotina</taxon>
        <taxon>Saccharomycetes</taxon>
        <taxon>Saccharomycetales</taxon>
        <taxon>Saccharomycetaceae</taxon>
        <taxon>Vanderwaltozyma</taxon>
    </lineage>
</organism>
<keyword evidence="4" id="KW-1185">Reference proteome</keyword>
<keyword evidence="1" id="KW-0175">Coiled coil</keyword>
<dbReference type="RefSeq" id="XP_001644292.1">
    <property type="nucleotide sequence ID" value="XM_001644242.1"/>
</dbReference>
<feature type="compositionally biased region" description="Low complexity" evidence="2">
    <location>
        <begin position="64"/>
        <end position="82"/>
    </location>
</feature>
<evidence type="ECO:0000256" key="1">
    <source>
        <dbReference type="SAM" id="Coils"/>
    </source>
</evidence>
<dbReference type="KEGG" id="vpo:Kpol_1030p44"/>
<feature type="region of interest" description="Disordered" evidence="2">
    <location>
        <begin position="61"/>
        <end position="82"/>
    </location>
</feature>
<accession>A7TMW2</accession>
<dbReference type="HOGENOM" id="CLU_625849_0_0_1"/>
<proteinExistence type="predicted"/>
<gene>
    <name evidence="3" type="ORF">Kpol_1030p44</name>
</gene>
<evidence type="ECO:0000313" key="3">
    <source>
        <dbReference type="EMBL" id="EDO16434.1"/>
    </source>
</evidence>
<evidence type="ECO:0000256" key="2">
    <source>
        <dbReference type="SAM" id="MobiDB-lite"/>
    </source>
</evidence>
<dbReference type="EMBL" id="DS480425">
    <property type="protein sequence ID" value="EDO16434.1"/>
    <property type="molecule type" value="Genomic_DNA"/>
</dbReference>
<dbReference type="Proteomes" id="UP000000267">
    <property type="component" value="Unassembled WGS sequence"/>
</dbReference>
<protein>
    <submittedName>
        <fullName evidence="3">Uncharacterized protein</fullName>
    </submittedName>
</protein>
<evidence type="ECO:0000313" key="4">
    <source>
        <dbReference type="Proteomes" id="UP000000267"/>
    </source>
</evidence>
<dbReference type="InParanoid" id="A7TMW2"/>
<sequence>MMDTVATGSGISILSSPFKNNYTTNLIRNERQQHTGDDENTLKRYKTTLSKLNELVVGNTAIDNNNSNSNNNNNNNNLNNLNKNQQQSLRFGCGIITGNKKSVNLFGTTVNTLQRNNLDRKPKNSLTSPLFDIWKTENVKSIRNISKSDIIKKLEILNEHKFCNNMIHNNEFANHPNLQFNQHSEFDLQEYNSFDFYSPMISRGSVTPSFNRDQSNISSGTTMFEYELNSNISKMRINQEFESFEFNVKKLENDIIKIKNQSRKLLASSNRLDSQIRINLSRRDSIEHSYPETATDIDNDDYSSDYNYMDSNPSYEKDLKLKVLQLHKKLELYKRTIRNYSNRDVNSLDDSVSSKNPTRRRHIISKLSHSELLEVDGNSNEREEEDDDDYFDSSSINELTFENLKLQETLHRKRDIDISRFGSSSRSGFQLHLQIQKE</sequence>
<feature type="coiled-coil region" evidence="1">
    <location>
        <begin position="234"/>
        <end position="268"/>
    </location>
</feature>